<dbReference type="EMBL" id="QKOX01000069">
    <property type="protein sequence ID" value="RWT12913.1"/>
    <property type="molecule type" value="Genomic_DNA"/>
</dbReference>
<evidence type="ECO:0000313" key="2">
    <source>
        <dbReference type="EMBL" id="HAT1604070.1"/>
    </source>
</evidence>
<evidence type="ECO:0000313" key="3">
    <source>
        <dbReference type="EMBL" id="RWT12913.1"/>
    </source>
</evidence>
<dbReference type="Proteomes" id="UP000345637">
    <property type="component" value="Unassembled WGS sequence"/>
</dbReference>
<keyword evidence="1" id="KW-0472">Membrane</keyword>
<evidence type="ECO:0000313" key="6">
    <source>
        <dbReference type="Proteomes" id="UP000078124"/>
    </source>
</evidence>
<evidence type="ECO:0000313" key="7">
    <source>
        <dbReference type="Proteomes" id="UP000288843"/>
    </source>
</evidence>
<reference evidence="3 7" key="3">
    <citation type="submission" date="2018-06" db="EMBL/GenBank/DDBJ databases">
        <title>Carbapenemase-producing Enterobacteriaceae present in wastewater treatment plant effluent and nearby surface waters in the US.</title>
        <authorList>
            <person name="Mathys D.A."/>
            <person name="Mollenkopf D.F."/>
            <person name="Feicht S.M."/>
            <person name="Adams R.J."/>
            <person name="Albers A.L."/>
            <person name="Stuever D.M."/>
            <person name="Daniels J.B."/>
            <person name="Wittum T.E."/>
        </authorList>
    </citation>
    <scope>NUCLEOTIDE SEQUENCE [LARGE SCALE GENOMIC DNA]</scope>
    <source>
        <strain evidence="3 7">GEO_47_Down_B</strain>
    </source>
</reference>
<dbReference type="Proteomes" id="UP000078124">
    <property type="component" value="Unassembled WGS sequence"/>
</dbReference>
<evidence type="ECO:0000313" key="5">
    <source>
        <dbReference type="EMBL" id="VFS88300.1"/>
    </source>
</evidence>
<reference evidence="2" key="4">
    <citation type="submission" date="2020-11" db="EMBL/GenBank/DDBJ databases">
        <authorList>
            <consortium name="NCBI Pathogen Detection Project"/>
        </authorList>
    </citation>
    <scope>NUCLEOTIDE SEQUENCE</scope>
    <source>
        <strain evidence="2">MISC063</strain>
    </source>
</reference>
<keyword evidence="1" id="KW-0812">Transmembrane</keyword>
<feature type="transmembrane region" description="Helical" evidence="1">
    <location>
        <begin position="66"/>
        <end position="84"/>
    </location>
</feature>
<proteinExistence type="predicted"/>
<sequence>MRTLLFLATGFLLAGLCRLLVRLSLPVYPPAPGTFPILFSVLWFGLAAANMILGVTRAGYSVLEELPIFLLIFFPPVLVALWRSDK</sequence>
<evidence type="ECO:0000256" key="1">
    <source>
        <dbReference type="SAM" id="Phobius"/>
    </source>
</evidence>
<dbReference type="EMBL" id="CAADJE010000035">
    <property type="protein sequence ID" value="VFS88300.1"/>
    <property type="molecule type" value="Genomic_DNA"/>
</dbReference>
<reference evidence="2" key="2">
    <citation type="journal article" date="2018" name="Genome Biol.">
        <title>SKESA: strategic k-mer extension for scrupulous assemblies.</title>
        <authorList>
            <person name="Souvorov A."/>
            <person name="Agarwala R."/>
            <person name="Lipman D.J."/>
        </authorList>
    </citation>
    <scope>NUCLEOTIDE SEQUENCE</scope>
    <source>
        <strain evidence="2">MISC063</strain>
    </source>
</reference>
<evidence type="ECO:0000313" key="8">
    <source>
        <dbReference type="Proteomes" id="UP000345637"/>
    </source>
</evidence>
<dbReference type="EMBL" id="DACSEA010000001">
    <property type="protein sequence ID" value="HAT1604070.1"/>
    <property type="molecule type" value="Genomic_DNA"/>
</dbReference>
<name>A0A443VD89_RAOPL</name>
<dbReference type="EMBL" id="FLAC01000017">
    <property type="protein sequence ID" value="SBM37500.1"/>
    <property type="molecule type" value="Genomic_DNA"/>
</dbReference>
<dbReference type="Proteomes" id="UP000288843">
    <property type="component" value="Unassembled WGS sequence"/>
</dbReference>
<dbReference type="RefSeq" id="WP_032688396.1">
    <property type="nucleotide sequence ID" value="NZ_ABZSJN020000563.1"/>
</dbReference>
<accession>A0A443VD89</accession>
<feature type="transmembrane region" description="Helical" evidence="1">
    <location>
        <begin position="35"/>
        <end position="54"/>
    </location>
</feature>
<protein>
    <submittedName>
        <fullName evidence="3">Uncharacterized protein</fullName>
    </submittedName>
</protein>
<dbReference type="Proteomes" id="UP000864422">
    <property type="component" value="Unassembled WGS sequence"/>
</dbReference>
<gene>
    <name evidence="3" type="ORF">DN603_30465</name>
    <name evidence="2" type="ORF">I8Y23_000344</name>
    <name evidence="5" type="ORF">NCTC12998_06496</name>
    <name evidence="4" type="ORF">SAMEA2273876_04021</name>
</gene>
<organism evidence="3 7">
    <name type="scientific">Raoultella planticola</name>
    <name type="common">Klebsiella planticola</name>
    <dbReference type="NCBI Taxonomy" id="575"/>
    <lineage>
        <taxon>Bacteria</taxon>
        <taxon>Pseudomonadati</taxon>
        <taxon>Pseudomonadota</taxon>
        <taxon>Gammaproteobacteria</taxon>
        <taxon>Enterobacterales</taxon>
        <taxon>Enterobacteriaceae</taxon>
        <taxon>Klebsiella/Raoultella group</taxon>
        <taxon>Raoultella</taxon>
    </lineage>
</organism>
<keyword evidence="1" id="KW-1133">Transmembrane helix</keyword>
<dbReference type="AlphaFoldDB" id="A0A443VD89"/>
<reference evidence="4 6" key="1">
    <citation type="submission" date="2016-05" db="EMBL/GenBank/DDBJ databases">
        <authorList>
            <consortium name="Pathogen Informatics"/>
        </authorList>
    </citation>
    <scope>NUCLEOTIDE SEQUENCE [LARGE SCALE GENOMIC DNA]</scope>
    <source>
        <strain evidence="4 6">2880STDY5682802</strain>
        <strain evidence="5 8">NCTC12998</strain>
    </source>
</reference>
<evidence type="ECO:0000313" key="4">
    <source>
        <dbReference type="EMBL" id="SBM37500.1"/>
    </source>
</evidence>